<organism evidence="2 3">
    <name type="scientific">Alishewanella maricola</name>
    <dbReference type="NCBI Taxonomy" id="2795740"/>
    <lineage>
        <taxon>Bacteria</taxon>
        <taxon>Pseudomonadati</taxon>
        <taxon>Pseudomonadota</taxon>
        <taxon>Gammaproteobacteria</taxon>
        <taxon>Alteromonadales</taxon>
        <taxon>Alteromonadaceae</taxon>
        <taxon>Alishewanella</taxon>
    </lineage>
</organism>
<feature type="domain" description="DUF5610" evidence="1">
    <location>
        <begin position="50"/>
        <end position="169"/>
    </location>
</feature>
<reference evidence="2 3" key="1">
    <citation type="submission" date="2021-10" db="EMBL/GenBank/DDBJ databases">
        <title>Alishewanella koreense sp. nov. isolated from seawater of southwestern coast in South Korea and the proposal for the reclassification of Rheinheimera perlucida and Rheinheimera tuosuensis as Arsukibacterium perlucida and Arsukibacterium tuosuensis.</title>
        <authorList>
            <person name="Kim K.H."/>
            <person name="Ruan W."/>
            <person name="Kim K.R."/>
            <person name="Baek J.H."/>
            <person name="Jeon C.O."/>
        </authorList>
    </citation>
    <scope>NUCLEOTIDE SEQUENCE [LARGE SCALE GENOMIC DNA]</scope>
    <source>
        <strain evidence="2 3">16-MA</strain>
    </source>
</reference>
<dbReference type="Pfam" id="PF18433">
    <property type="entry name" value="DUF5610"/>
    <property type="match status" value="1"/>
</dbReference>
<accession>A0ABS8C150</accession>
<evidence type="ECO:0000259" key="1">
    <source>
        <dbReference type="Pfam" id="PF18433"/>
    </source>
</evidence>
<evidence type="ECO:0000313" key="3">
    <source>
        <dbReference type="Proteomes" id="UP000633814"/>
    </source>
</evidence>
<proteinExistence type="predicted"/>
<evidence type="ECO:0000313" key="2">
    <source>
        <dbReference type="EMBL" id="MCB5226039.1"/>
    </source>
</evidence>
<protein>
    <submittedName>
        <fullName evidence="2">DUF5610 domain-containing protein</fullName>
    </submittedName>
</protein>
<dbReference type="Proteomes" id="UP000633814">
    <property type="component" value="Unassembled WGS sequence"/>
</dbReference>
<gene>
    <name evidence="2" type="ORF">JAO78_004350</name>
</gene>
<sequence length="193" mass="20852">MSSIKTDSMVSPLRSNANNAAVIPEKLSKQQQNAAILAASEKVALQSNNNTLSLLYKTALEGINEALEPTLGKNASKKIYESGIDTSPEATAERIVSFATSLFNIYKQQKPSEDSVKQLDDFMGTIGKGIEQGFSDAKAILTGLKVFEGDVETGVASTYDMVMKGLQNFREKLMASYEQQAETAKSEPSTKTP</sequence>
<dbReference type="RefSeq" id="WP_226750131.1">
    <property type="nucleotide sequence ID" value="NZ_JAEINI020000002.1"/>
</dbReference>
<dbReference type="EMBL" id="JAEINI020000002">
    <property type="protein sequence ID" value="MCB5226039.1"/>
    <property type="molecule type" value="Genomic_DNA"/>
</dbReference>
<keyword evidence="3" id="KW-1185">Reference proteome</keyword>
<dbReference type="Gene3D" id="1.10.132.90">
    <property type="match status" value="1"/>
</dbReference>
<dbReference type="InterPro" id="IPR041651">
    <property type="entry name" value="DUF5610"/>
</dbReference>
<name>A0ABS8C150_9ALTE</name>
<comment type="caution">
    <text evidence="2">The sequence shown here is derived from an EMBL/GenBank/DDBJ whole genome shotgun (WGS) entry which is preliminary data.</text>
</comment>